<evidence type="ECO:0000313" key="2">
    <source>
        <dbReference type="EMBL" id="CAB5382828.1"/>
    </source>
</evidence>
<sequence length="78" mass="8614">MTSSASSPYDPANLDGQSANTSNERDPILDNNIEGSFLLKHKVEELLAELSEYIGAFQPTDLMVESNQIVTEVSRQTR</sequence>
<dbReference type="Proteomes" id="UP000684084">
    <property type="component" value="Unassembled WGS sequence"/>
</dbReference>
<reference evidence="2" key="1">
    <citation type="submission" date="2020-05" db="EMBL/GenBank/DDBJ databases">
        <authorList>
            <person name="Rincon C."/>
            <person name="Sanders R I."/>
            <person name="Robbins C."/>
            <person name="Chaturvedi A."/>
        </authorList>
    </citation>
    <scope>NUCLEOTIDE SEQUENCE</scope>
    <source>
        <strain evidence="2">CHB12</strain>
    </source>
</reference>
<proteinExistence type="predicted"/>
<name>A0A916EF46_9GLOM</name>
<protein>
    <submittedName>
        <fullName evidence="2">Uncharacterized protein</fullName>
    </submittedName>
</protein>
<dbReference type="EMBL" id="CAGKOT010000047">
    <property type="protein sequence ID" value="CAB5382828.1"/>
    <property type="molecule type" value="Genomic_DNA"/>
</dbReference>
<comment type="caution">
    <text evidence="2">The sequence shown here is derived from an EMBL/GenBank/DDBJ whole genome shotgun (WGS) entry which is preliminary data.</text>
</comment>
<accession>A0A916EF46</accession>
<evidence type="ECO:0000313" key="3">
    <source>
        <dbReference type="Proteomes" id="UP000684084"/>
    </source>
</evidence>
<dbReference type="AlphaFoldDB" id="A0A916EF46"/>
<evidence type="ECO:0000256" key="1">
    <source>
        <dbReference type="SAM" id="MobiDB-lite"/>
    </source>
</evidence>
<organism evidence="2 3">
    <name type="scientific">Rhizophagus irregularis</name>
    <dbReference type="NCBI Taxonomy" id="588596"/>
    <lineage>
        <taxon>Eukaryota</taxon>
        <taxon>Fungi</taxon>
        <taxon>Fungi incertae sedis</taxon>
        <taxon>Mucoromycota</taxon>
        <taxon>Glomeromycotina</taxon>
        <taxon>Glomeromycetes</taxon>
        <taxon>Glomerales</taxon>
        <taxon>Glomeraceae</taxon>
        <taxon>Rhizophagus</taxon>
    </lineage>
</organism>
<feature type="region of interest" description="Disordered" evidence="1">
    <location>
        <begin position="1"/>
        <end position="29"/>
    </location>
</feature>
<dbReference type="OrthoDB" id="2444325at2759"/>
<gene>
    <name evidence="2" type="ORF">CHRIB12_LOCUS18130</name>
</gene>